<dbReference type="PROSITE" id="PS50294">
    <property type="entry name" value="WD_REPEATS_REGION"/>
    <property type="match status" value="1"/>
</dbReference>
<gene>
    <name evidence="4" type="ORF">PHACADRAFT_261769</name>
</gene>
<dbReference type="Pfam" id="PF00400">
    <property type="entry name" value="WD40"/>
    <property type="match status" value="2"/>
</dbReference>
<dbReference type="InterPro" id="IPR019775">
    <property type="entry name" value="WD40_repeat_CS"/>
</dbReference>
<dbReference type="PROSITE" id="PS50082">
    <property type="entry name" value="WD_REPEATS_2"/>
    <property type="match status" value="2"/>
</dbReference>
<dbReference type="PROSITE" id="PS00678">
    <property type="entry name" value="WD_REPEATS_1"/>
    <property type="match status" value="1"/>
</dbReference>
<dbReference type="FunCoup" id="K5WMM2">
    <property type="interactions" value="164"/>
</dbReference>
<evidence type="ECO:0000313" key="5">
    <source>
        <dbReference type="Proteomes" id="UP000008370"/>
    </source>
</evidence>
<evidence type="ECO:0000256" key="2">
    <source>
        <dbReference type="ARBA" id="ARBA00022737"/>
    </source>
</evidence>
<proteinExistence type="predicted"/>
<dbReference type="Proteomes" id="UP000008370">
    <property type="component" value="Unassembled WGS sequence"/>
</dbReference>
<evidence type="ECO:0000313" key="4">
    <source>
        <dbReference type="EMBL" id="EKM51557.1"/>
    </source>
</evidence>
<dbReference type="KEGG" id="pco:PHACADRAFT_261769"/>
<keyword evidence="2" id="KW-0677">Repeat</keyword>
<dbReference type="STRING" id="650164.K5WMM2"/>
<dbReference type="InterPro" id="IPR001680">
    <property type="entry name" value="WD40_rpt"/>
</dbReference>
<dbReference type="GeneID" id="18918082"/>
<evidence type="ECO:0000256" key="1">
    <source>
        <dbReference type="ARBA" id="ARBA00022574"/>
    </source>
</evidence>
<dbReference type="PANTHER" id="PTHR19879:SF9">
    <property type="entry name" value="TRANSCRIPTION INITIATION FACTOR TFIID SUBUNIT 5"/>
    <property type="match status" value="1"/>
</dbReference>
<dbReference type="PANTHER" id="PTHR19879">
    <property type="entry name" value="TRANSCRIPTION INITIATION FACTOR TFIID"/>
    <property type="match status" value="1"/>
</dbReference>
<dbReference type="InterPro" id="IPR036322">
    <property type="entry name" value="WD40_repeat_dom_sf"/>
</dbReference>
<reference evidence="4 5" key="1">
    <citation type="journal article" date="2012" name="BMC Genomics">
        <title>Comparative genomics of the white-rot fungi, Phanerochaete carnosa and P. chrysosporium, to elucidate the genetic basis of the distinct wood types they colonize.</title>
        <authorList>
            <person name="Suzuki H."/>
            <person name="MacDonald J."/>
            <person name="Syed K."/>
            <person name="Salamov A."/>
            <person name="Hori C."/>
            <person name="Aerts A."/>
            <person name="Henrissat B."/>
            <person name="Wiebenga A."/>
            <person name="vanKuyk P.A."/>
            <person name="Barry K."/>
            <person name="Lindquist E."/>
            <person name="LaButti K."/>
            <person name="Lapidus A."/>
            <person name="Lucas S."/>
            <person name="Coutinho P."/>
            <person name="Gong Y."/>
            <person name="Samejima M."/>
            <person name="Mahadevan R."/>
            <person name="Abou-Zaid M."/>
            <person name="de Vries R.P."/>
            <person name="Igarashi K."/>
            <person name="Yadav J.S."/>
            <person name="Grigoriev I.V."/>
            <person name="Master E.R."/>
        </authorList>
    </citation>
    <scope>NUCLEOTIDE SEQUENCE [LARGE SCALE GENOMIC DNA]</scope>
    <source>
        <strain evidence="4 5">HHB-10118-sp</strain>
    </source>
</reference>
<feature type="repeat" description="WD" evidence="3">
    <location>
        <begin position="108"/>
        <end position="149"/>
    </location>
</feature>
<keyword evidence="1 3" id="KW-0853">WD repeat</keyword>
<dbReference type="AlphaFoldDB" id="K5WMM2"/>
<protein>
    <submittedName>
        <fullName evidence="4">Uncharacterized protein</fullName>
    </submittedName>
</protein>
<dbReference type="Gene3D" id="2.130.10.10">
    <property type="entry name" value="YVTN repeat-like/Quinoprotein amine dehydrogenase"/>
    <property type="match status" value="2"/>
</dbReference>
<evidence type="ECO:0000256" key="3">
    <source>
        <dbReference type="PROSITE-ProRule" id="PRU00221"/>
    </source>
</evidence>
<name>K5WMM2_PHACS</name>
<dbReference type="InterPro" id="IPR015943">
    <property type="entry name" value="WD40/YVTN_repeat-like_dom_sf"/>
</dbReference>
<dbReference type="RefSeq" id="XP_007399369.1">
    <property type="nucleotide sequence ID" value="XM_007399307.1"/>
</dbReference>
<feature type="repeat" description="WD" evidence="3">
    <location>
        <begin position="150"/>
        <end position="175"/>
    </location>
</feature>
<dbReference type="HOGENOM" id="CLU_000288_57_36_1"/>
<dbReference type="InParanoid" id="K5WMM2"/>
<organism evidence="4 5">
    <name type="scientific">Phanerochaete carnosa (strain HHB-10118-sp)</name>
    <name type="common">White-rot fungus</name>
    <name type="synonym">Peniophora carnosa</name>
    <dbReference type="NCBI Taxonomy" id="650164"/>
    <lineage>
        <taxon>Eukaryota</taxon>
        <taxon>Fungi</taxon>
        <taxon>Dikarya</taxon>
        <taxon>Basidiomycota</taxon>
        <taxon>Agaricomycotina</taxon>
        <taxon>Agaricomycetes</taxon>
        <taxon>Polyporales</taxon>
        <taxon>Phanerochaetaceae</taxon>
        <taxon>Phanerochaete</taxon>
    </lineage>
</organism>
<keyword evidence="5" id="KW-1185">Reference proteome</keyword>
<dbReference type="SUPFAM" id="SSF50978">
    <property type="entry name" value="WD40 repeat-like"/>
    <property type="match status" value="1"/>
</dbReference>
<dbReference type="EMBL" id="JH930476">
    <property type="protein sequence ID" value="EKM51557.1"/>
    <property type="molecule type" value="Genomic_DNA"/>
</dbReference>
<dbReference type="SMART" id="SM00320">
    <property type="entry name" value="WD40"/>
    <property type="match status" value="6"/>
</dbReference>
<accession>K5WMM2</accession>
<sequence length="410" mass="44820">MEDVISHERASAFARQAITTSDLAEWPDAALDGADHLEDGRVFTSSSNAETRPLKLTRAAFSDPQNPSQDCSGFALSADGQLLAASFKSTDVLVWRLSDGLPVQRLHHQGHTDEVWALSFSPIDYTLVSGSDDGTAVVWDTRRGRVLLRLKGHSAPVKMIAYAPHGALIATGSQDEDERSGDMSVKIWDASSGACLHSFSVDDGVYKLTFSADSTCLCVELGKFCVIYDIHTYTRTAKLQHVAEKWLYSLMSRQGDRIVTGLDSDNPGQVKIWSAETGEELLTIDHPMKLSRPVTFSPDGAEVMAACRADTAAVTYDSRTGQLRHIFKLAKPAHQATYSPDGAYVAFGAEYGDLELYDAKSGTFIAKFDGREGSGTLFRIRFVPNSQALLAWSSLGPLVLYNIQDVLRMR</sequence>
<dbReference type="OrthoDB" id="340259at2759"/>